<dbReference type="PANTHER" id="PTHR46560:SF2">
    <property type="entry name" value="DUSKY-LIKE, ISOFORM A"/>
    <property type="match status" value="1"/>
</dbReference>
<feature type="domain" description="ZP" evidence="3">
    <location>
        <begin position="160"/>
        <end position="420"/>
    </location>
</feature>
<dbReference type="RefSeq" id="XP_048265636.1">
    <property type="nucleotide sequence ID" value="XM_048409679.1"/>
</dbReference>
<evidence type="ECO:0000313" key="4">
    <source>
        <dbReference type="Proteomes" id="UP000835206"/>
    </source>
</evidence>
<evidence type="ECO:0000256" key="2">
    <source>
        <dbReference type="SAM" id="Phobius"/>
    </source>
</evidence>
<dbReference type="RefSeq" id="XP_048265629.1">
    <property type="nucleotide sequence ID" value="XM_048409672.1"/>
</dbReference>
<evidence type="ECO:0000313" key="5">
    <source>
        <dbReference type="RefSeq" id="XP_048265624.1"/>
    </source>
</evidence>
<evidence type="ECO:0000313" key="6">
    <source>
        <dbReference type="RefSeq" id="XP_048265625.1"/>
    </source>
</evidence>
<evidence type="ECO:0000256" key="1">
    <source>
        <dbReference type="SAM" id="MobiDB-lite"/>
    </source>
</evidence>
<evidence type="ECO:0000313" key="10">
    <source>
        <dbReference type="RefSeq" id="XP_048265629.1"/>
    </source>
</evidence>
<name>A0A9C6VYY0_BOMTE</name>
<evidence type="ECO:0000313" key="9">
    <source>
        <dbReference type="RefSeq" id="XP_048265628.1"/>
    </source>
</evidence>
<dbReference type="RefSeq" id="XP_048265626.1">
    <property type="nucleotide sequence ID" value="XM_048409669.1"/>
</dbReference>
<dbReference type="RefSeq" id="XP_048265625.1">
    <property type="nucleotide sequence ID" value="XM_048409668.1"/>
</dbReference>
<evidence type="ECO:0000313" key="19">
    <source>
        <dbReference type="RefSeq" id="XP_048265638.1"/>
    </source>
</evidence>
<dbReference type="InterPro" id="IPR056953">
    <property type="entry name" value="CUT_N"/>
</dbReference>
<dbReference type="SMART" id="SM00241">
    <property type="entry name" value="ZP"/>
    <property type="match status" value="1"/>
</dbReference>
<dbReference type="RefSeq" id="XP_048265637.1">
    <property type="nucleotide sequence ID" value="XM_048409680.1"/>
</dbReference>
<dbReference type="InterPro" id="IPR001507">
    <property type="entry name" value="ZP_dom"/>
</dbReference>
<keyword evidence="2" id="KW-0472">Membrane</keyword>
<organism evidence="4 16">
    <name type="scientific">Bombus terrestris</name>
    <name type="common">Buff-tailed bumblebee</name>
    <name type="synonym">Apis terrestris</name>
    <dbReference type="NCBI Taxonomy" id="30195"/>
    <lineage>
        <taxon>Eukaryota</taxon>
        <taxon>Metazoa</taxon>
        <taxon>Ecdysozoa</taxon>
        <taxon>Arthropoda</taxon>
        <taxon>Hexapoda</taxon>
        <taxon>Insecta</taxon>
        <taxon>Pterygota</taxon>
        <taxon>Neoptera</taxon>
        <taxon>Endopterygota</taxon>
        <taxon>Hymenoptera</taxon>
        <taxon>Apocrita</taxon>
        <taxon>Aculeata</taxon>
        <taxon>Apoidea</taxon>
        <taxon>Anthophila</taxon>
        <taxon>Apidae</taxon>
        <taxon>Bombus</taxon>
        <taxon>Bombus</taxon>
    </lineage>
</organism>
<evidence type="ECO:0000313" key="20">
    <source>
        <dbReference type="RefSeq" id="XP_048265639.1"/>
    </source>
</evidence>
<dbReference type="RefSeq" id="XP_048265631.1">
    <property type="nucleotide sequence ID" value="XM_048409674.1"/>
</dbReference>
<dbReference type="RefSeq" id="XP_048265632.1">
    <property type="nucleotide sequence ID" value="XM_048409675.1"/>
</dbReference>
<dbReference type="AlphaFoldDB" id="A0A9C6VYY0"/>
<keyword evidence="2" id="KW-1133">Transmembrane helix</keyword>
<evidence type="ECO:0000313" key="13">
    <source>
        <dbReference type="RefSeq" id="XP_048265632.1"/>
    </source>
</evidence>
<dbReference type="CTD" id="38531"/>
<dbReference type="GeneID" id="100650045"/>
<evidence type="ECO:0000313" key="18">
    <source>
        <dbReference type="RefSeq" id="XP_048265637.1"/>
    </source>
</evidence>
<dbReference type="Proteomes" id="UP000835206">
    <property type="component" value="Chromosome 10"/>
</dbReference>
<proteinExistence type="predicted"/>
<evidence type="ECO:0000313" key="16">
    <source>
        <dbReference type="RefSeq" id="XP_048265635.1"/>
    </source>
</evidence>
<dbReference type="OrthoDB" id="10062424at2759"/>
<evidence type="ECO:0000313" key="11">
    <source>
        <dbReference type="RefSeq" id="XP_048265630.1"/>
    </source>
</evidence>
<evidence type="ECO:0000313" key="12">
    <source>
        <dbReference type="RefSeq" id="XP_048265631.1"/>
    </source>
</evidence>
<feature type="region of interest" description="Disordered" evidence="1">
    <location>
        <begin position="450"/>
        <end position="525"/>
    </location>
</feature>
<dbReference type="RefSeq" id="XP_048265627.1">
    <property type="nucleotide sequence ID" value="XM_048409670.1"/>
</dbReference>
<reference evidence="5 6" key="1">
    <citation type="submission" date="2025-04" db="UniProtKB">
        <authorList>
            <consortium name="RefSeq"/>
        </authorList>
    </citation>
    <scope>IDENTIFICATION</scope>
</reference>
<evidence type="ECO:0000313" key="7">
    <source>
        <dbReference type="RefSeq" id="XP_048265626.1"/>
    </source>
</evidence>
<sequence>MFATSINLPYVPYSGPVGATEKWNDSSSLNLGAATYERESTYGSKMISAIGGTLRFLGCGEDKLLLSRCGFGSMFRKEDTCTMERTWRSIRKSTLILLLPLLLARVNCEAPLVDSSALPLEHRSVYGPPAQYGPAATHGAEENWPLASPDTPQIKHLQVQCEKTHMRVNIEFDRPFYGMIFSKGFYSDPHCVHLKPGTGHLSATFEIFLNSCGMSSSANHNVAAYGAPTPSGSYVENTIIVQYDPYVQEVWDQARKLRCTWYDFYEKAVTFRPFQVDMLHAVTANFLGDNLQCWMQIQVGKGPWASEVSGIVKIGQTMTMVLAIKDDENKFDMLVRNCVAHDGKRAPIQLVDQYGCVVRPKIMSRFQKIKNFGPSASVVSFAYFQAFKFPDSMNVHFQCVIQVCRYNCPEPKCGHPGLEYGAPATGLTQEYGAPVHQNLGAEYGAPPVPEYGVPPAFADPRHPSGPAGAYSEQNADVVPAPQAQTSSSSPSSTPGDATASSSPQSPQDNIHLPPPPLPGHPAGAYQTVKRKGTAGSEELEGNLATLGGRPRSVEGFPAELRGARRRRSADEHLHDDDSTIYRTVTLISSHVYKRAAQEMTDVNTSRTIQVVAPGDVNFALGTTNSSNDTTVVIQNASASADPETICMSLPGFVGGLVMLLLVVVVASLVAAFLFVRVRAVDRKNMVAGSGFVHAAYAADNCSVPNPEFVKVAN</sequence>
<dbReference type="RefSeq" id="XP_048265635.1">
    <property type="nucleotide sequence ID" value="XM_048409678.1"/>
</dbReference>
<evidence type="ECO:0000313" key="8">
    <source>
        <dbReference type="RefSeq" id="XP_048265627.1"/>
    </source>
</evidence>
<dbReference type="Pfam" id="PF25057">
    <property type="entry name" value="CUT_N"/>
    <property type="match status" value="1"/>
</dbReference>
<keyword evidence="2" id="KW-0812">Transmembrane</keyword>
<gene>
    <name evidence="5 6 7 8 9 10 11 12 13 14 15 16 17 18 19 20" type="primary">LOC100650045</name>
</gene>
<dbReference type="PANTHER" id="PTHR46560">
    <property type="entry name" value="CYPHER, ISOFORM B"/>
    <property type="match status" value="1"/>
</dbReference>
<dbReference type="PROSITE" id="PS51034">
    <property type="entry name" value="ZP_2"/>
    <property type="match status" value="1"/>
</dbReference>
<dbReference type="InterPro" id="IPR055355">
    <property type="entry name" value="ZP-C"/>
</dbReference>
<feature type="transmembrane region" description="Helical" evidence="2">
    <location>
        <begin position="652"/>
        <end position="675"/>
    </location>
</feature>
<evidence type="ECO:0000259" key="3">
    <source>
        <dbReference type="PROSITE" id="PS51034"/>
    </source>
</evidence>
<evidence type="ECO:0000313" key="15">
    <source>
        <dbReference type="RefSeq" id="XP_048265634.1"/>
    </source>
</evidence>
<feature type="compositionally biased region" description="Low complexity" evidence="1">
    <location>
        <begin position="479"/>
        <end position="503"/>
    </location>
</feature>
<dbReference type="RefSeq" id="XP_048265628.1">
    <property type="nucleotide sequence ID" value="XM_048409671.1"/>
</dbReference>
<dbReference type="RefSeq" id="XP_048265630.1">
    <property type="nucleotide sequence ID" value="XM_048409673.1"/>
</dbReference>
<evidence type="ECO:0000313" key="17">
    <source>
        <dbReference type="RefSeq" id="XP_048265636.1"/>
    </source>
</evidence>
<evidence type="ECO:0000313" key="14">
    <source>
        <dbReference type="RefSeq" id="XP_048265633.1"/>
    </source>
</evidence>
<dbReference type="RefSeq" id="XP_048265639.1">
    <property type="nucleotide sequence ID" value="XM_048409682.1"/>
</dbReference>
<dbReference type="Pfam" id="PF00100">
    <property type="entry name" value="Zona_pellucida"/>
    <property type="match status" value="1"/>
</dbReference>
<dbReference type="RefSeq" id="XP_048265634.1">
    <property type="nucleotide sequence ID" value="XM_048409677.1"/>
</dbReference>
<accession>A0A9C6VYY0</accession>
<keyword evidence="4" id="KW-1185">Reference proteome</keyword>
<protein>
    <submittedName>
        <fullName evidence="5 6">Uncharacterized protein LOC100650045 isoform X1</fullName>
    </submittedName>
</protein>
<dbReference type="RefSeq" id="XP_048265638.1">
    <property type="nucleotide sequence ID" value="XM_048409681.1"/>
</dbReference>
<dbReference type="RefSeq" id="XP_048265633.1">
    <property type="nucleotide sequence ID" value="XM_048409676.1"/>
</dbReference>
<dbReference type="RefSeq" id="XP_048265624.1">
    <property type="nucleotide sequence ID" value="XM_048409667.1"/>
</dbReference>